<gene>
    <name evidence="1" type="ORF">K466DRAFT_579821</name>
</gene>
<reference evidence="1 2" key="1">
    <citation type="journal article" date="2019" name="Nat. Ecol. Evol.">
        <title>Megaphylogeny resolves global patterns of mushroom evolution.</title>
        <authorList>
            <person name="Varga T."/>
            <person name="Krizsan K."/>
            <person name="Foldi C."/>
            <person name="Dima B."/>
            <person name="Sanchez-Garcia M."/>
            <person name="Sanchez-Ramirez S."/>
            <person name="Szollosi G.J."/>
            <person name="Szarkandi J.G."/>
            <person name="Papp V."/>
            <person name="Albert L."/>
            <person name="Andreopoulos W."/>
            <person name="Angelini C."/>
            <person name="Antonin V."/>
            <person name="Barry K.W."/>
            <person name="Bougher N.L."/>
            <person name="Buchanan P."/>
            <person name="Buyck B."/>
            <person name="Bense V."/>
            <person name="Catcheside P."/>
            <person name="Chovatia M."/>
            <person name="Cooper J."/>
            <person name="Damon W."/>
            <person name="Desjardin D."/>
            <person name="Finy P."/>
            <person name="Geml J."/>
            <person name="Haridas S."/>
            <person name="Hughes K."/>
            <person name="Justo A."/>
            <person name="Karasinski D."/>
            <person name="Kautmanova I."/>
            <person name="Kiss B."/>
            <person name="Kocsube S."/>
            <person name="Kotiranta H."/>
            <person name="LaButti K.M."/>
            <person name="Lechner B.E."/>
            <person name="Liimatainen K."/>
            <person name="Lipzen A."/>
            <person name="Lukacs Z."/>
            <person name="Mihaltcheva S."/>
            <person name="Morgado L.N."/>
            <person name="Niskanen T."/>
            <person name="Noordeloos M.E."/>
            <person name="Ohm R.A."/>
            <person name="Ortiz-Santana B."/>
            <person name="Ovrebo C."/>
            <person name="Racz N."/>
            <person name="Riley R."/>
            <person name="Savchenko A."/>
            <person name="Shiryaev A."/>
            <person name="Soop K."/>
            <person name="Spirin V."/>
            <person name="Szebenyi C."/>
            <person name="Tomsovsky M."/>
            <person name="Tulloss R.E."/>
            <person name="Uehling J."/>
            <person name="Grigoriev I.V."/>
            <person name="Vagvolgyi C."/>
            <person name="Papp T."/>
            <person name="Martin F.M."/>
            <person name="Miettinen O."/>
            <person name="Hibbett D.S."/>
            <person name="Nagy L.G."/>
        </authorList>
    </citation>
    <scope>NUCLEOTIDE SEQUENCE [LARGE SCALE GENOMIC DNA]</scope>
    <source>
        <strain evidence="1 2">HHB13444</strain>
    </source>
</reference>
<dbReference type="Proteomes" id="UP000308197">
    <property type="component" value="Unassembled WGS sequence"/>
</dbReference>
<name>A0A5C3Q0I7_9APHY</name>
<dbReference type="AlphaFoldDB" id="A0A5C3Q0I7"/>
<evidence type="ECO:0000313" key="2">
    <source>
        <dbReference type="Proteomes" id="UP000308197"/>
    </source>
</evidence>
<protein>
    <submittedName>
        <fullName evidence="1">Uncharacterized protein</fullName>
    </submittedName>
</protein>
<dbReference type="EMBL" id="ML210967">
    <property type="protein sequence ID" value="TFK94569.1"/>
    <property type="molecule type" value="Genomic_DNA"/>
</dbReference>
<sequence length="172" mass="18455">MGTSRAAHGLLFHGATRVSSTSPYFAHYYSCPGLFAVRCSPFQSHQPPSHLSVRLPSLFPSACSQAHVPTVSPHPPPIPRLFPGPVCAAAPDVRVVREARAPDVRGPAWRPLAPPPLVSMWDTVFALSPTSLPIRTFAAVSVPSDAPVTPHRPILSAAWYVPRYIAKFAGPP</sequence>
<accession>A0A5C3Q0I7</accession>
<evidence type="ECO:0000313" key="1">
    <source>
        <dbReference type="EMBL" id="TFK94569.1"/>
    </source>
</evidence>
<proteinExistence type="predicted"/>
<organism evidence="1 2">
    <name type="scientific">Polyporus arcularius HHB13444</name>
    <dbReference type="NCBI Taxonomy" id="1314778"/>
    <lineage>
        <taxon>Eukaryota</taxon>
        <taxon>Fungi</taxon>
        <taxon>Dikarya</taxon>
        <taxon>Basidiomycota</taxon>
        <taxon>Agaricomycotina</taxon>
        <taxon>Agaricomycetes</taxon>
        <taxon>Polyporales</taxon>
        <taxon>Polyporaceae</taxon>
        <taxon>Polyporus</taxon>
    </lineage>
</organism>
<keyword evidence="2" id="KW-1185">Reference proteome</keyword>
<dbReference type="InParanoid" id="A0A5C3Q0I7"/>